<dbReference type="InterPro" id="IPR016181">
    <property type="entry name" value="Acyl_CoA_acyltransferase"/>
</dbReference>
<dbReference type="HOGENOM" id="CLU_111226_4_0_9"/>
<dbReference type="CDD" id="cd04301">
    <property type="entry name" value="NAT_SF"/>
    <property type="match status" value="1"/>
</dbReference>
<evidence type="ECO:0000313" key="2">
    <source>
        <dbReference type="EMBL" id="ERK30151.1"/>
    </source>
</evidence>
<comment type="caution">
    <text evidence="2">The sequence shown here is derived from an EMBL/GenBank/DDBJ whole genome shotgun (WGS) entry which is preliminary data.</text>
</comment>
<gene>
    <name evidence="2" type="ORF">CINTURNW_1717</name>
</gene>
<evidence type="ECO:0000259" key="1">
    <source>
        <dbReference type="PROSITE" id="PS51186"/>
    </source>
</evidence>
<feature type="domain" description="N-acetyltransferase" evidence="1">
    <location>
        <begin position="2"/>
        <end position="160"/>
    </location>
</feature>
<dbReference type="InterPro" id="IPR000182">
    <property type="entry name" value="GNAT_dom"/>
</dbReference>
<dbReference type="OrthoDB" id="9127144at2"/>
<dbReference type="PANTHER" id="PTHR43617">
    <property type="entry name" value="L-AMINO ACID N-ACETYLTRANSFERASE"/>
    <property type="match status" value="1"/>
</dbReference>
<reference evidence="2 3" key="1">
    <citation type="journal article" date="2013" name="Genome Announc.">
        <title>Draft Genome Sequence of the Hydrogen- and Ethanol-Producing Bacterium Clostridium intestinale Strain URNW.</title>
        <authorList>
            <person name="Lal S."/>
            <person name="Ramachandran U."/>
            <person name="Zhang X."/>
            <person name="Sparling R."/>
            <person name="Levin D.B."/>
        </authorList>
    </citation>
    <scope>NUCLEOTIDE SEQUENCE [LARGE SCALE GENOMIC DNA]</scope>
    <source>
        <strain evidence="2 3">URNW</strain>
    </source>
</reference>
<dbReference type="eggNOG" id="COG0456">
    <property type="taxonomic scope" value="Bacteria"/>
</dbReference>
<dbReference type="STRING" id="1294142.CINTURNW_1717"/>
<dbReference type="PANTHER" id="PTHR43617:SF2">
    <property type="entry name" value="UPF0039 PROTEIN SLL0451"/>
    <property type="match status" value="1"/>
</dbReference>
<evidence type="ECO:0000313" key="3">
    <source>
        <dbReference type="Proteomes" id="UP000016721"/>
    </source>
</evidence>
<dbReference type="SUPFAM" id="SSF55729">
    <property type="entry name" value="Acyl-CoA N-acyltransferases (Nat)"/>
    <property type="match status" value="1"/>
</dbReference>
<protein>
    <submittedName>
        <fullName evidence="2">Acetyltransferase</fullName>
    </submittedName>
</protein>
<keyword evidence="3" id="KW-1185">Reference proteome</keyword>
<dbReference type="Gene3D" id="3.40.630.30">
    <property type="match status" value="1"/>
</dbReference>
<dbReference type="PROSITE" id="PS51186">
    <property type="entry name" value="GNAT"/>
    <property type="match status" value="1"/>
</dbReference>
<keyword evidence="2" id="KW-0808">Transferase</keyword>
<dbReference type="AlphaFoldDB" id="U2NMS5"/>
<sequence length="160" mass="17885">MVELRKVDSNNIWKIIKLSVNNNQFDFVATNTESILEAYTTITSGGVALPFGIYRGDTLVGFVMFGYGANGDDEPDIAAGNYCIWRFMIDKTYQGQGLGKKAMQASIEYLRSEPCGRATYCWLSYEPENIVAKALYNSMGFIENGEMCDEEIVAVLRLLD</sequence>
<dbReference type="RefSeq" id="WP_021801721.1">
    <property type="nucleotide sequence ID" value="NZ_KI273145.1"/>
</dbReference>
<dbReference type="GO" id="GO:0016747">
    <property type="term" value="F:acyltransferase activity, transferring groups other than amino-acyl groups"/>
    <property type="evidence" value="ECO:0007669"/>
    <property type="project" value="InterPro"/>
</dbReference>
<organism evidence="2 3">
    <name type="scientific">Clostridium intestinale URNW</name>
    <dbReference type="NCBI Taxonomy" id="1294142"/>
    <lineage>
        <taxon>Bacteria</taxon>
        <taxon>Bacillati</taxon>
        <taxon>Bacillota</taxon>
        <taxon>Clostridia</taxon>
        <taxon>Eubacteriales</taxon>
        <taxon>Clostridiaceae</taxon>
        <taxon>Clostridium</taxon>
    </lineage>
</organism>
<name>U2NMS5_9CLOT</name>
<dbReference type="Pfam" id="PF00583">
    <property type="entry name" value="Acetyltransf_1"/>
    <property type="match status" value="1"/>
</dbReference>
<proteinExistence type="predicted"/>
<accession>U2NMS5</accession>
<dbReference type="Proteomes" id="UP000016721">
    <property type="component" value="Unassembled WGS sequence"/>
</dbReference>
<dbReference type="InterPro" id="IPR050276">
    <property type="entry name" value="MshD_Acetyltransferase"/>
</dbReference>
<dbReference type="PATRIC" id="fig|1294142.3.peg.1748"/>
<dbReference type="EMBL" id="APJA01000012">
    <property type="protein sequence ID" value="ERK30151.1"/>
    <property type="molecule type" value="Genomic_DNA"/>
</dbReference>